<dbReference type="Gene3D" id="1.20.1050.10">
    <property type="match status" value="1"/>
</dbReference>
<dbReference type="Proteomes" id="UP001222027">
    <property type="component" value="Unassembled WGS sequence"/>
</dbReference>
<name>A0AAV8RR22_ENSVE</name>
<dbReference type="AlphaFoldDB" id="A0AAV8RR22"/>
<reference evidence="1 2" key="1">
    <citation type="submission" date="2022-12" db="EMBL/GenBank/DDBJ databases">
        <title>Chromosome-scale assembly of the Ensete ventricosum genome.</title>
        <authorList>
            <person name="Dussert Y."/>
            <person name="Stocks J."/>
            <person name="Wendawek A."/>
            <person name="Woldeyes F."/>
            <person name="Nichols R.A."/>
            <person name="Borrell J.S."/>
        </authorList>
    </citation>
    <scope>NUCLEOTIDE SEQUENCE [LARGE SCALE GENOMIC DNA]</scope>
    <source>
        <strain evidence="2">cv. Maze</strain>
        <tissue evidence="1">Seeds</tissue>
    </source>
</reference>
<comment type="caution">
    <text evidence="1">The sequence shown here is derived from an EMBL/GenBank/DDBJ whole genome shotgun (WGS) entry which is preliminary data.</text>
</comment>
<accession>A0AAV8RR22</accession>
<sequence>MIPRSKKKLDNVLNIYEQRLGETKFPAVDRFALVDLSHLPVTSVWCRRISDARSSQRGRMCYMKKDKTALMQLLKTRVL</sequence>
<dbReference type="InterPro" id="IPR036282">
    <property type="entry name" value="Glutathione-S-Trfase_C_sf"/>
</dbReference>
<gene>
    <name evidence="1" type="ORF">OPV22_007099</name>
</gene>
<evidence type="ECO:0008006" key="3">
    <source>
        <dbReference type="Google" id="ProtNLM"/>
    </source>
</evidence>
<evidence type="ECO:0000313" key="2">
    <source>
        <dbReference type="Proteomes" id="UP001222027"/>
    </source>
</evidence>
<keyword evidence="2" id="KW-1185">Reference proteome</keyword>
<protein>
    <recommendedName>
        <fullName evidence="3">GST C-terminal domain-containing protein</fullName>
    </recommendedName>
</protein>
<dbReference type="SUPFAM" id="SSF47616">
    <property type="entry name" value="GST C-terminal domain-like"/>
    <property type="match status" value="1"/>
</dbReference>
<evidence type="ECO:0000313" key="1">
    <source>
        <dbReference type="EMBL" id="KAJ8506213.1"/>
    </source>
</evidence>
<proteinExistence type="predicted"/>
<organism evidence="1 2">
    <name type="scientific">Ensete ventricosum</name>
    <name type="common">Abyssinian banana</name>
    <name type="synonym">Musa ensete</name>
    <dbReference type="NCBI Taxonomy" id="4639"/>
    <lineage>
        <taxon>Eukaryota</taxon>
        <taxon>Viridiplantae</taxon>
        <taxon>Streptophyta</taxon>
        <taxon>Embryophyta</taxon>
        <taxon>Tracheophyta</taxon>
        <taxon>Spermatophyta</taxon>
        <taxon>Magnoliopsida</taxon>
        <taxon>Liliopsida</taxon>
        <taxon>Zingiberales</taxon>
        <taxon>Musaceae</taxon>
        <taxon>Ensete</taxon>
    </lineage>
</organism>
<dbReference type="EMBL" id="JAQQAF010000002">
    <property type="protein sequence ID" value="KAJ8506213.1"/>
    <property type="molecule type" value="Genomic_DNA"/>
</dbReference>